<dbReference type="RefSeq" id="YP_009318500.1">
    <property type="nucleotide sequence ID" value="NC_031872.1"/>
</dbReference>
<dbReference type="CTD" id="4539"/>
<dbReference type="GeneID" id="30219908"/>
<keyword evidence="6 11" id="KW-1133">Transmembrane helix</keyword>
<sequence>MWMSIELVSFMGVMMWRVHLMSVLIGLEMISLGLSWGMVFFFSKIGMDFSFMYFFVLSVCEAVLGIMLLLYFVRVAGWDGCDVLNFLYLNNS</sequence>
<evidence type="ECO:0000256" key="4">
    <source>
        <dbReference type="ARBA" id="ARBA00022692"/>
    </source>
</evidence>
<evidence type="ECO:0000256" key="2">
    <source>
        <dbReference type="ARBA" id="ARBA00010519"/>
    </source>
</evidence>
<evidence type="ECO:0000256" key="9">
    <source>
        <dbReference type="ARBA" id="ARBA00031586"/>
    </source>
</evidence>
<evidence type="ECO:0000256" key="8">
    <source>
        <dbReference type="ARBA" id="ARBA00023136"/>
    </source>
</evidence>
<dbReference type="GO" id="GO:0016020">
    <property type="term" value="C:membrane"/>
    <property type="evidence" value="ECO:0007669"/>
    <property type="project" value="UniProtKB-SubCell"/>
</dbReference>
<name>A0A1I9VTT4_9BILA</name>
<keyword evidence="7" id="KW-0520">NAD</keyword>
<evidence type="ECO:0000256" key="5">
    <source>
        <dbReference type="ARBA" id="ARBA00022967"/>
    </source>
</evidence>
<dbReference type="AlphaFoldDB" id="A0A1I9VTT4"/>
<dbReference type="EMBL" id="KU975551">
    <property type="protein sequence ID" value="APA17407.1"/>
    <property type="molecule type" value="Genomic_DNA"/>
</dbReference>
<gene>
    <name evidence="12" type="primary">ND4L</name>
</gene>
<dbReference type="Pfam" id="PF00420">
    <property type="entry name" value="Oxidored_q2"/>
    <property type="match status" value="1"/>
</dbReference>
<dbReference type="GO" id="GO:0008137">
    <property type="term" value="F:NADH dehydrogenase (ubiquinone) activity"/>
    <property type="evidence" value="ECO:0007669"/>
    <property type="project" value="UniProtKB-EC"/>
</dbReference>
<evidence type="ECO:0000256" key="11">
    <source>
        <dbReference type="SAM" id="Phobius"/>
    </source>
</evidence>
<comment type="subcellular location">
    <subcellularLocation>
        <location evidence="1">Membrane</location>
        <topology evidence="1">Multi-pass membrane protein</topology>
    </subcellularLocation>
</comment>
<evidence type="ECO:0000256" key="7">
    <source>
        <dbReference type="ARBA" id="ARBA00023027"/>
    </source>
</evidence>
<keyword evidence="4 11" id="KW-0812">Transmembrane</keyword>
<dbReference type="InterPro" id="IPR039428">
    <property type="entry name" value="NUOK/Mnh_C1-like"/>
</dbReference>
<keyword evidence="5" id="KW-1278">Translocase</keyword>
<comment type="catalytic activity">
    <reaction evidence="10">
        <text>a ubiquinone + NADH + 5 H(+)(in) = a ubiquinol + NAD(+) + 4 H(+)(out)</text>
        <dbReference type="Rhea" id="RHEA:29091"/>
        <dbReference type="Rhea" id="RHEA-COMP:9565"/>
        <dbReference type="Rhea" id="RHEA-COMP:9566"/>
        <dbReference type="ChEBI" id="CHEBI:15378"/>
        <dbReference type="ChEBI" id="CHEBI:16389"/>
        <dbReference type="ChEBI" id="CHEBI:17976"/>
        <dbReference type="ChEBI" id="CHEBI:57540"/>
        <dbReference type="ChEBI" id="CHEBI:57945"/>
        <dbReference type="EC" id="7.1.1.2"/>
    </reaction>
</comment>
<organism evidence="12">
    <name type="scientific">Setaphyes kielensis</name>
    <dbReference type="NCBI Taxonomy" id="3298910"/>
    <lineage>
        <taxon>Eukaryota</taxon>
        <taxon>Metazoa</taxon>
        <taxon>Ecdysozoa</taxon>
        <taxon>Scalidophora</taxon>
        <taxon>Kinorhyncha</taxon>
        <taxon>Allomalorhagida</taxon>
        <taxon>Pycnophyidae</taxon>
        <taxon>Setaphyes</taxon>
    </lineage>
</organism>
<evidence type="ECO:0000313" key="12">
    <source>
        <dbReference type="EMBL" id="APA17407.1"/>
    </source>
</evidence>
<evidence type="ECO:0000256" key="3">
    <source>
        <dbReference type="ARBA" id="ARBA00016612"/>
    </source>
</evidence>
<keyword evidence="8 11" id="KW-0472">Membrane</keyword>
<feature type="transmembrane region" description="Helical" evidence="11">
    <location>
        <begin position="20"/>
        <end position="42"/>
    </location>
</feature>
<dbReference type="Gene3D" id="1.10.287.3510">
    <property type="match status" value="1"/>
</dbReference>
<proteinExistence type="inferred from homology"/>
<evidence type="ECO:0000256" key="6">
    <source>
        <dbReference type="ARBA" id="ARBA00022989"/>
    </source>
</evidence>
<evidence type="ECO:0000256" key="1">
    <source>
        <dbReference type="ARBA" id="ARBA00004141"/>
    </source>
</evidence>
<comment type="similarity">
    <text evidence="2">Belongs to the complex I subunit 4L family.</text>
</comment>
<feature type="transmembrane region" description="Helical" evidence="11">
    <location>
        <begin position="51"/>
        <end position="73"/>
    </location>
</feature>
<accession>A0A1I9VTT4</accession>
<evidence type="ECO:0000256" key="10">
    <source>
        <dbReference type="ARBA" id="ARBA00049551"/>
    </source>
</evidence>
<geneLocation type="mitochondrion" evidence="12"/>
<reference evidence="12" key="1">
    <citation type="journal article" date="2016" name="PLoS ONE">
        <title>Mitochondrial Genomes of Kinorhyncha: trnM Duplication and New Gene Orders within Animals.</title>
        <authorList>
            <person name="Popova O.V."/>
            <person name="Mikhailov K.V."/>
            <person name="Nikitin M.A."/>
            <person name="Logacheva M.D."/>
            <person name="Penin A.A."/>
            <person name="Muntyan M.S."/>
            <person name="Kedrova O.S."/>
            <person name="Petrov N.B."/>
            <person name="Panchin Y.V."/>
            <person name="Aleoshin V.V."/>
        </authorList>
    </citation>
    <scope>NUCLEOTIDE SEQUENCE</scope>
</reference>
<protein>
    <recommendedName>
        <fullName evidence="3">NADH-ubiquinone oxidoreductase chain 4L</fullName>
    </recommendedName>
    <alternativeName>
        <fullName evidence="9">NADH dehydrogenase subunit 4L</fullName>
    </alternativeName>
</protein>
<keyword evidence="12" id="KW-0496">Mitochondrion</keyword>